<dbReference type="SUPFAM" id="SSF46785">
    <property type="entry name" value="Winged helix' DNA-binding domain"/>
    <property type="match status" value="1"/>
</dbReference>
<accession>A0ABS7YKZ0</accession>
<feature type="domain" description="HTH lysR-type" evidence="5">
    <location>
        <begin position="1"/>
        <end position="59"/>
    </location>
</feature>
<keyword evidence="4" id="KW-0804">Transcription</keyword>
<dbReference type="CDD" id="cd08477">
    <property type="entry name" value="PBP2_CrgA_like_8"/>
    <property type="match status" value="1"/>
</dbReference>
<dbReference type="RefSeq" id="WP_225250400.1">
    <property type="nucleotide sequence ID" value="NZ_JAIWIU010000056.1"/>
</dbReference>
<dbReference type="InterPro" id="IPR058163">
    <property type="entry name" value="LysR-type_TF_proteobact-type"/>
</dbReference>
<keyword evidence="2" id="KW-0805">Transcription regulation</keyword>
<evidence type="ECO:0000259" key="5">
    <source>
        <dbReference type="PROSITE" id="PS50931"/>
    </source>
</evidence>
<dbReference type="InterPro" id="IPR005119">
    <property type="entry name" value="LysR_subst-bd"/>
</dbReference>
<evidence type="ECO:0000313" key="7">
    <source>
        <dbReference type="Proteomes" id="UP001199044"/>
    </source>
</evidence>
<keyword evidence="3" id="KW-0238">DNA-binding</keyword>
<comment type="caution">
    <text evidence="6">The sequence shown here is derived from an EMBL/GenBank/DDBJ whole genome shotgun (WGS) entry which is preliminary data.</text>
</comment>
<comment type="similarity">
    <text evidence="1">Belongs to the LysR transcriptional regulatory family.</text>
</comment>
<name>A0ABS7YKZ0_9VIBR</name>
<organism evidence="6 7">
    <name type="scientific">Vibrio tritonius</name>
    <dbReference type="NCBI Taxonomy" id="1435069"/>
    <lineage>
        <taxon>Bacteria</taxon>
        <taxon>Pseudomonadati</taxon>
        <taxon>Pseudomonadota</taxon>
        <taxon>Gammaproteobacteria</taxon>
        <taxon>Vibrionales</taxon>
        <taxon>Vibrionaceae</taxon>
        <taxon>Vibrio</taxon>
    </lineage>
</organism>
<evidence type="ECO:0000256" key="3">
    <source>
        <dbReference type="ARBA" id="ARBA00023125"/>
    </source>
</evidence>
<reference evidence="7" key="1">
    <citation type="submission" date="2023-07" db="EMBL/GenBank/DDBJ databases">
        <title>Molecular identification of indigenous halophilic bacteria isolated from red sea cost, biodegradation of synthetic dyes and assessment of degraded metabolite toxicity.</title>
        <authorList>
            <person name="Chaieb K."/>
            <person name="Altayb H.N."/>
        </authorList>
    </citation>
    <scope>NUCLEOTIDE SEQUENCE [LARGE SCALE GENOMIC DNA]</scope>
    <source>
        <strain evidence="7">K20</strain>
    </source>
</reference>
<dbReference type="InterPro" id="IPR036390">
    <property type="entry name" value="WH_DNA-bd_sf"/>
</dbReference>
<dbReference type="PROSITE" id="PS50931">
    <property type="entry name" value="HTH_LYSR"/>
    <property type="match status" value="1"/>
</dbReference>
<dbReference type="InterPro" id="IPR000847">
    <property type="entry name" value="LysR_HTH_N"/>
</dbReference>
<dbReference type="Gene3D" id="1.10.10.10">
    <property type="entry name" value="Winged helix-like DNA-binding domain superfamily/Winged helix DNA-binding domain"/>
    <property type="match status" value="1"/>
</dbReference>
<keyword evidence="7" id="KW-1185">Reference proteome</keyword>
<dbReference type="PANTHER" id="PTHR30537:SF5">
    <property type="entry name" value="HTH-TYPE TRANSCRIPTIONAL ACTIVATOR TTDR-RELATED"/>
    <property type="match status" value="1"/>
</dbReference>
<dbReference type="Pfam" id="PF03466">
    <property type="entry name" value="LysR_substrate"/>
    <property type="match status" value="1"/>
</dbReference>
<dbReference type="InterPro" id="IPR036388">
    <property type="entry name" value="WH-like_DNA-bd_sf"/>
</dbReference>
<dbReference type="Pfam" id="PF00126">
    <property type="entry name" value="HTH_1"/>
    <property type="match status" value="1"/>
</dbReference>
<evidence type="ECO:0000256" key="4">
    <source>
        <dbReference type="ARBA" id="ARBA00023163"/>
    </source>
</evidence>
<proteinExistence type="inferred from homology"/>
<evidence type="ECO:0000256" key="1">
    <source>
        <dbReference type="ARBA" id="ARBA00009437"/>
    </source>
</evidence>
<evidence type="ECO:0000313" key="6">
    <source>
        <dbReference type="EMBL" id="MCA2016346.1"/>
    </source>
</evidence>
<sequence>MDRLLSMQAFVKTVEAGSLTSAADLLNMSPQLVGKYVRALEQHLGVKLLHKTTRSQHLTDIGELFYERSKFILAKMEEAEGLVAETHIEPMGILKINAPVTFGIKALTPALKAYAEQYPKVAIELTISNRFIDMIEEGYDAVFRVGKLADSGLVARPLQPYRLVLCASPNYLKHNPKISHPMDLIHHQCLSFAHTELRNTWSFNENGKLIAVPITSQITIDNGEALLELALCDGGIILQPYESVAQHLTEGTLIEILPDYAVPTRPMHIMYAQDRRMTPKLRSFIDYCVDTFGPITR</sequence>
<dbReference type="Proteomes" id="UP001199044">
    <property type="component" value="Unassembled WGS sequence"/>
</dbReference>
<evidence type="ECO:0000256" key="2">
    <source>
        <dbReference type="ARBA" id="ARBA00023015"/>
    </source>
</evidence>
<protein>
    <submittedName>
        <fullName evidence="6">LysR family transcriptional regulator</fullName>
    </submittedName>
</protein>
<dbReference type="EMBL" id="JAIWIU010000056">
    <property type="protein sequence ID" value="MCA2016346.1"/>
    <property type="molecule type" value="Genomic_DNA"/>
</dbReference>
<dbReference type="SUPFAM" id="SSF53850">
    <property type="entry name" value="Periplasmic binding protein-like II"/>
    <property type="match status" value="1"/>
</dbReference>
<gene>
    <name evidence="6" type="ORF">LDJ79_09510</name>
</gene>
<dbReference type="Gene3D" id="3.40.190.290">
    <property type="match status" value="1"/>
</dbReference>
<dbReference type="PANTHER" id="PTHR30537">
    <property type="entry name" value="HTH-TYPE TRANSCRIPTIONAL REGULATOR"/>
    <property type="match status" value="1"/>
</dbReference>